<protein>
    <submittedName>
        <fullName evidence="1">Uncharacterized protein</fullName>
    </submittedName>
</protein>
<evidence type="ECO:0000313" key="1">
    <source>
        <dbReference type="EMBL" id="QIQ60782.1"/>
    </source>
</evidence>
<keyword evidence="2" id="KW-1185">Reference proteome</keyword>
<dbReference type="RefSeq" id="YP_010677247.1">
    <property type="nucleotide sequence ID" value="NC_071019.1"/>
</dbReference>
<proteinExistence type="predicted"/>
<organism evidence="1 2">
    <name type="scientific">Stenotrophomonas phage vB_SmaS_BUCT548</name>
    <dbReference type="NCBI Taxonomy" id="2712941"/>
    <lineage>
        <taxon>Viruses</taxon>
        <taxon>Duplodnaviria</taxon>
        <taxon>Heunggongvirae</taxon>
        <taxon>Uroviricota</taxon>
        <taxon>Caudoviricetes</taxon>
        <taxon>Beaumontvirinae</taxon>
        <taxon>Bixiavirus</taxon>
        <taxon>Bixiavirus BUCT548</taxon>
    </lineage>
</organism>
<dbReference type="Proteomes" id="UP000509570">
    <property type="component" value="Segment"/>
</dbReference>
<evidence type="ECO:0000313" key="2">
    <source>
        <dbReference type="Proteomes" id="UP000509570"/>
    </source>
</evidence>
<accession>A0A7D2LFN0</accession>
<dbReference type="EMBL" id="MN937349">
    <property type="protein sequence ID" value="QIQ60782.1"/>
    <property type="molecule type" value="Genomic_DNA"/>
</dbReference>
<sequence>MAFDNKTMRRVVANKPHIALIDGWWRVSAIQLKGRRFSSVPTWAGDSAHARWNAAHRFIQPLNHALHWCPTCHQRRR</sequence>
<reference evidence="1 2" key="1">
    <citation type="submission" date="2020-01" db="EMBL/GenBank/DDBJ databases">
        <authorList>
            <person name="Zhang W."/>
            <person name="Zhang R."/>
            <person name="Hu Y."/>
            <person name="Liu Y."/>
            <person name="Lin W."/>
            <person name="Wang L."/>
            <person name="Li J."/>
            <person name="An X."/>
            <person name="Song L."/>
            <person name="Fan H."/>
            <person name="Shi T."/>
            <person name="Liu H."/>
            <person name="Tong Y."/>
        </authorList>
    </citation>
    <scope>NUCLEOTIDE SEQUENCE [LARGE SCALE GENOMIC DNA]</scope>
</reference>
<name>A0A7D2LFN0_9CAUD</name>
<dbReference type="GeneID" id="77953621"/>
<dbReference type="KEGG" id="vg:77953621"/>